<evidence type="ECO:0000313" key="3">
    <source>
        <dbReference type="Proteomes" id="UP000285430"/>
    </source>
</evidence>
<dbReference type="EMBL" id="QUTH01003191">
    <property type="protein sequence ID" value="RHZ21065.1"/>
    <property type="molecule type" value="Genomic_DNA"/>
</dbReference>
<organism evidence="2 3">
    <name type="scientific">Aphanomyces astaci</name>
    <name type="common">Crayfish plague agent</name>
    <dbReference type="NCBI Taxonomy" id="112090"/>
    <lineage>
        <taxon>Eukaryota</taxon>
        <taxon>Sar</taxon>
        <taxon>Stramenopiles</taxon>
        <taxon>Oomycota</taxon>
        <taxon>Saprolegniomycetes</taxon>
        <taxon>Saprolegniales</taxon>
        <taxon>Verrucalvaceae</taxon>
        <taxon>Aphanomyces</taxon>
    </lineage>
</organism>
<name>A0A3R7F0X4_APHAT</name>
<feature type="transmembrane region" description="Helical" evidence="1">
    <location>
        <begin position="119"/>
        <end position="136"/>
    </location>
</feature>
<protein>
    <submittedName>
        <fullName evidence="2">Uncharacterized protein</fullName>
    </submittedName>
</protein>
<keyword evidence="1" id="KW-0472">Membrane</keyword>
<feature type="non-terminal residue" evidence="2">
    <location>
        <position position="1"/>
    </location>
</feature>
<comment type="caution">
    <text evidence="2">The sequence shown here is derived from an EMBL/GenBank/DDBJ whole genome shotgun (WGS) entry which is preliminary data.</text>
</comment>
<keyword evidence="1" id="KW-1133">Transmembrane helix</keyword>
<reference evidence="2 3" key="1">
    <citation type="submission" date="2018-08" db="EMBL/GenBank/DDBJ databases">
        <title>Aphanomyces genome sequencing and annotation.</title>
        <authorList>
            <person name="Minardi D."/>
            <person name="Oidtmann B."/>
            <person name="Van Der Giezen M."/>
            <person name="Studholme D.J."/>
        </authorList>
    </citation>
    <scope>NUCLEOTIDE SEQUENCE [LARGE SCALE GENOMIC DNA]</scope>
    <source>
        <strain evidence="2 3">Da</strain>
    </source>
</reference>
<keyword evidence="1" id="KW-0812">Transmembrane</keyword>
<dbReference type="Proteomes" id="UP000285430">
    <property type="component" value="Unassembled WGS sequence"/>
</dbReference>
<sequence length="165" mass="18617">KKVLTSNCNEISANMNGGDIKLIKKLTVHFICTLCIPLSMRVISIIEYLQKQHAVDQINIAECLLTHGDTIDAILEESGCDGFKTLCNFTSAEFGILYGISWEMQATHFKFKAPMFQKLITLVIAVVESIFFRHFVKIPSMTDLRNKDAVFANYPCALYPTDVKF</sequence>
<gene>
    <name evidence="2" type="ORF">DYB37_013908</name>
</gene>
<evidence type="ECO:0000256" key="1">
    <source>
        <dbReference type="SAM" id="Phobius"/>
    </source>
</evidence>
<evidence type="ECO:0000313" key="2">
    <source>
        <dbReference type="EMBL" id="RHZ21065.1"/>
    </source>
</evidence>
<dbReference type="AlphaFoldDB" id="A0A3R7F0X4"/>
<proteinExistence type="predicted"/>
<accession>A0A3R7F0X4</accession>